<dbReference type="InterPro" id="IPR010998">
    <property type="entry name" value="Integrase_recombinase_N"/>
</dbReference>
<evidence type="ECO:0000259" key="2">
    <source>
        <dbReference type="Pfam" id="PF13495"/>
    </source>
</evidence>
<name>A0ABS5ZJL0_9GAMM</name>
<dbReference type="Gene3D" id="1.10.150.130">
    <property type="match status" value="1"/>
</dbReference>
<feature type="non-terminal residue" evidence="3">
    <location>
        <position position="46"/>
    </location>
</feature>
<proteinExistence type="predicted"/>
<evidence type="ECO:0000256" key="1">
    <source>
        <dbReference type="ARBA" id="ARBA00023125"/>
    </source>
</evidence>
<gene>
    <name evidence="3" type="ORF">KCG35_24500</name>
</gene>
<evidence type="ECO:0000313" key="4">
    <source>
        <dbReference type="Proteomes" id="UP000690515"/>
    </source>
</evidence>
<sequence length="46" mass="5631">MASPLLESVRQEIRVRHYSLITEKCYLYCIHRYIRFHNIKHPARMG</sequence>
<dbReference type="EMBL" id="JAGSOY010000181">
    <property type="protein sequence ID" value="MBU2714212.1"/>
    <property type="molecule type" value="Genomic_DNA"/>
</dbReference>
<organism evidence="3 4">
    <name type="scientific">Zooshikella harenae</name>
    <dbReference type="NCBI Taxonomy" id="2827238"/>
    <lineage>
        <taxon>Bacteria</taxon>
        <taxon>Pseudomonadati</taxon>
        <taxon>Pseudomonadota</taxon>
        <taxon>Gammaproteobacteria</taxon>
        <taxon>Oceanospirillales</taxon>
        <taxon>Zooshikellaceae</taxon>
        <taxon>Zooshikella</taxon>
    </lineage>
</organism>
<evidence type="ECO:0000313" key="3">
    <source>
        <dbReference type="EMBL" id="MBU2714212.1"/>
    </source>
</evidence>
<dbReference type="RefSeq" id="WP_215822482.1">
    <property type="nucleotide sequence ID" value="NZ_JAGSOY010000181.1"/>
</dbReference>
<comment type="caution">
    <text evidence="3">The sequence shown here is derived from an EMBL/GenBank/DDBJ whole genome shotgun (WGS) entry which is preliminary data.</text>
</comment>
<dbReference type="InterPro" id="IPR004107">
    <property type="entry name" value="Integrase_SAM-like_N"/>
</dbReference>
<accession>A0ABS5ZJL0</accession>
<dbReference type="Proteomes" id="UP000690515">
    <property type="component" value="Unassembled WGS sequence"/>
</dbReference>
<keyword evidence="4" id="KW-1185">Reference proteome</keyword>
<dbReference type="Pfam" id="PF13495">
    <property type="entry name" value="Phage_int_SAM_4"/>
    <property type="match status" value="1"/>
</dbReference>
<feature type="domain" description="Integrase SAM-like N-terminal" evidence="2">
    <location>
        <begin position="5"/>
        <end position="46"/>
    </location>
</feature>
<protein>
    <submittedName>
        <fullName evidence="3">Phage integrase N-terminal SAM-like domain-containing protein</fullName>
    </submittedName>
</protein>
<keyword evidence="1" id="KW-0238">DNA-binding</keyword>
<reference evidence="3 4" key="1">
    <citation type="submission" date="2021-04" db="EMBL/GenBank/DDBJ databases">
        <authorList>
            <person name="Pira H."/>
            <person name="Risdian C."/>
            <person name="Wink J."/>
        </authorList>
    </citation>
    <scope>NUCLEOTIDE SEQUENCE [LARGE SCALE GENOMIC DNA]</scope>
    <source>
        <strain evidence="3 4">WH53</strain>
    </source>
</reference>